<name>A0A7W2FBE3_9BURK</name>
<gene>
    <name evidence="1" type="ORF">H3H39_16435</name>
</gene>
<sequence>MVDDVPHPGRGEMLAEERTRASLRLLSALLCGAAADHGWHTTGGVGAIQYPYFPVVIIACMKTIMYNY</sequence>
<dbReference type="EMBL" id="JACEZU010000008">
    <property type="protein sequence ID" value="MBA5688633.1"/>
    <property type="molecule type" value="Genomic_DNA"/>
</dbReference>
<accession>A0A7W2FBE3</accession>
<dbReference type="AlphaFoldDB" id="A0A7W2FBE3"/>
<keyword evidence="2" id="KW-1185">Reference proteome</keyword>
<evidence type="ECO:0000313" key="2">
    <source>
        <dbReference type="Proteomes" id="UP000573499"/>
    </source>
</evidence>
<organism evidence="1 2">
    <name type="scientific">Rugamonas apoptosis</name>
    <dbReference type="NCBI Taxonomy" id="2758570"/>
    <lineage>
        <taxon>Bacteria</taxon>
        <taxon>Pseudomonadati</taxon>
        <taxon>Pseudomonadota</taxon>
        <taxon>Betaproteobacteria</taxon>
        <taxon>Burkholderiales</taxon>
        <taxon>Oxalobacteraceae</taxon>
        <taxon>Telluria group</taxon>
        <taxon>Rugamonas</taxon>
    </lineage>
</organism>
<proteinExistence type="predicted"/>
<reference evidence="1 2" key="1">
    <citation type="submission" date="2020-07" db="EMBL/GenBank/DDBJ databases">
        <title>Novel species isolated from subtropical streams in China.</title>
        <authorList>
            <person name="Lu H."/>
        </authorList>
    </citation>
    <scope>NUCLEOTIDE SEQUENCE [LARGE SCALE GENOMIC DNA]</scope>
    <source>
        <strain evidence="1 2">LX47W</strain>
    </source>
</reference>
<dbReference type="Proteomes" id="UP000573499">
    <property type="component" value="Unassembled WGS sequence"/>
</dbReference>
<evidence type="ECO:0000313" key="1">
    <source>
        <dbReference type="EMBL" id="MBA5688633.1"/>
    </source>
</evidence>
<dbReference type="RefSeq" id="WP_182154483.1">
    <property type="nucleotide sequence ID" value="NZ_JACEZU010000008.1"/>
</dbReference>
<protein>
    <submittedName>
        <fullName evidence="1">Uncharacterized protein</fullName>
    </submittedName>
</protein>
<comment type="caution">
    <text evidence="1">The sequence shown here is derived from an EMBL/GenBank/DDBJ whole genome shotgun (WGS) entry which is preliminary data.</text>
</comment>